<dbReference type="EMBL" id="JAACFV010000110">
    <property type="protein sequence ID" value="KAF7505399.1"/>
    <property type="molecule type" value="Genomic_DNA"/>
</dbReference>
<organism evidence="1 2">
    <name type="scientific">Endocarpon pusillum</name>
    <dbReference type="NCBI Taxonomy" id="364733"/>
    <lineage>
        <taxon>Eukaryota</taxon>
        <taxon>Fungi</taxon>
        <taxon>Dikarya</taxon>
        <taxon>Ascomycota</taxon>
        <taxon>Pezizomycotina</taxon>
        <taxon>Eurotiomycetes</taxon>
        <taxon>Chaetothyriomycetidae</taxon>
        <taxon>Verrucariales</taxon>
        <taxon>Verrucariaceae</taxon>
        <taxon>Endocarpon</taxon>
    </lineage>
</organism>
<proteinExistence type="predicted"/>
<name>A0A8H7ADB6_9EURO</name>
<keyword evidence="2" id="KW-1185">Reference proteome</keyword>
<comment type="caution">
    <text evidence="1">The sequence shown here is derived from an EMBL/GenBank/DDBJ whole genome shotgun (WGS) entry which is preliminary data.</text>
</comment>
<sequence length="59" mass="6919">MRLVGHRDEVFAWETAEVAHDILALRAAVREFQRLIAQRVEKLVDFSKRWIQQTRVATG</sequence>
<reference evidence="1" key="1">
    <citation type="submission" date="2020-02" db="EMBL/GenBank/DDBJ databases">
        <authorList>
            <person name="Palmer J.M."/>
        </authorList>
    </citation>
    <scope>NUCLEOTIDE SEQUENCE</scope>
    <source>
        <strain evidence="1">EPUS1.4</strain>
        <tissue evidence="1">Thallus</tissue>
    </source>
</reference>
<protein>
    <submittedName>
        <fullName evidence="1">Uncharacterized protein</fullName>
    </submittedName>
</protein>
<dbReference type="AlphaFoldDB" id="A0A8H7ADB6"/>
<gene>
    <name evidence="1" type="ORF">GJ744_000945</name>
</gene>
<evidence type="ECO:0000313" key="2">
    <source>
        <dbReference type="Proteomes" id="UP000606974"/>
    </source>
</evidence>
<accession>A0A8H7ADB6</accession>
<dbReference type="Proteomes" id="UP000606974">
    <property type="component" value="Unassembled WGS sequence"/>
</dbReference>
<evidence type="ECO:0000313" key="1">
    <source>
        <dbReference type="EMBL" id="KAF7505399.1"/>
    </source>
</evidence>